<dbReference type="SMART" id="SM00339">
    <property type="entry name" value="FH"/>
    <property type="match status" value="1"/>
</dbReference>
<dbReference type="InterPro" id="IPR036388">
    <property type="entry name" value="WH-like_DNA-bd_sf"/>
</dbReference>
<evidence type="ECO:0000313" key="13">
    <source>
        <dbReference type="RefSeq" id="XP_041424500.1"/>
    </source>
</evidence>
<keyword evidence="5" id="KW-0805">Transcription regulation</keyword>
<dbReference type="PANTHER" id="PTHR46789">
    <property type="entry name" value="FORKHEAD BOX PROTEIN R1"/>
    <property type="match status" value="1"/>
</dbReference>
<comment type="subcellular location">
    <subcellularLocation>
        <location evidence="9">Nucleus</location>
    </subcellularLocation>
</comment>
<dbReference type="SUPFAM" id="SSF46785">
    <property type="entry name" value="Winged helix' DNA-binding domain"/>
    <property type="match status" value="1"/>
</dbReference>
<dbReference type="AlphaFoldDB" id="A0A1L8FLF7"/>
<evidence type="ECO:0000256" key="2">
    <source>
        <dbReference type="ARBA" id="ARBA00019994"/>
    </source>
</evidence>
<dbReference type="STRING" id="8355.A0A1L8FLF7"/>
<dbReference type="FunFam" id="1.25.40.10:FF:000213">
    <property type="entry name" value="Tetratricopeptide repeat domain 36"/>
    <property type="match status" value="1"/>
</dbReference>
<dbReference type="RefSeq" id="XP_041424500.1">
    <property type="nucleotide sequence ID" value="XM_041568566.1"/>
</dbReference>
<reference evidence="13" key="1">
    <citation type="submission" date="2025-08" db="UniProtKB">
        <authorList>
            <consortium name="RefSeq"/>
        </authorList>
    </citation>
    <scope>IDENTIFICATION</scope>
    <source>
        <strain evidence="13">J_2021</strain>
        <tissue evidence="13">Erythrocytes</tissue>
    </source>
</reference>
<evidence type="ECO:0000256" key="7">
    <source>
        <dbReference type="ARBA" id="ARBA00023163"/>
    </source>
</evidence>
<keyword evidence="12" id="KW-1185">Reference proteome</keyword>
<gene>
    <name evidence="13" type="primary">foxr1.L</name>
    <name evidence="13" type="synonym">foxn5</name>
    <name evidence="13" type="synonym">foxr1</name>
</gene>
<feature type="region of interest" description="Disordered" evidence="10">
    <location>
        <begin position="119"/>
        <end position="146"/>
    </location>
</feature>
<sequence length="451" mass="51322">MYLRFANRKPYEKLHLSTALEDWDMSEELKLSITADQYFAGADDKVERYTLRRQHSTELSPTRSEEGDFQECKFRPSLWLVVDPNLVIPCPEWINRIPPAPELTSPPLQLQRQLSVEYSTVEDSEDEAPTSCSDLMTDDDNDDSYNPCQPKNKHKRAKCLGKKLRVQKGLTELESWARPPLNYCNLISLALRNSEDGCLNVQQIYSFVRDHFPFFRIAPDGWKNTVRHNLCFSSSFEKSSGWVCADGHRRSCLWKLTRQGRRKFRNEMHALSDDLLHVLRRSMKKPDERFPIAILQQAQDLERDGVKAAESGDVTTAILKFSEAIALLPERASAYNNRAQALRLQGDVKGALEDLNNAVELSGIVGVAGRQALVQRGLILRLQGKDDEARRDFQRASQLGCDFAKQQLILLNPYAALCNTMLRDMVQKLSKPNGHKIQVGASTSLEDDREA</sequence>
<dbReference type="Gene3D" id="1.25.40.10">
    <property type="entry name" value="Tetratricopeptide repeat domain"/>
    <property type="match status" value="1"/>
</dbReference>
<dbReference type="Proteomes" id="UP000186698">
    <property type="component" value="Chromosome 7L"/>
</dbReference>
<accession>A0A1L8FLF7</accession>
<keyword evidence="4" id="KW-0802">TPR repeat</keyword>
<dbReference type="GO" id="GO:0005634">
    <property type="term" value="C:nucleus"/>
    <property type="evidence" value="ECO:0000318"/>
    <property type="project" value="GO_Central"/>
</dbReference>
<dbReference type="InterPro" id="IPR036390">
    <property type="entry name" value="WH_DNA-bd_sf"/>
</dbReference>
<evidence type="ECO:0000256" key="4">
    <source>
        <dbReference type="ARBA" id="ARBA00022803"/>
    </source>
</evidence>
<dbReference type="Pfam" id="PF00250">
    <property type="entry name" value="Forkhead"/>
    <property type="match status" value="1"/>
</dbReference>
<dbReference type="InterPro" id="IPR001766">
    <property type="entry name" value="Fork_head_dom"/>
</dbReference>
<dbReference type="PRINTS" id="PR00053">
    <property type="entry name" value="FORKHEAD"/>
</dbReference>
<keyword evidence="3" id="KW-0677">Repeat</keyword>
<feature type="domain" description="Fork-head" evidence="11">
    <location>
        <begin position="178"/>
        <end position="256"/>
    </location>
</feature>
<organism evidence="12 13">
    <name type="scientific">Xenopus laevis</name>
    <name type="common">African clawed frog</name>
    <dbReference type="NCBI Taxonomy" id="8355"/>
    <lineage>
        <taxon>Eukaryota</taxon>
        <taxon>Metazoa</taxon>
        <taxon>Chordata</taxon>
        <taxon>Craniata</taxon>
        <taxon>Vertebrata</taxon>
        <taxon>Euteleostomi</taxon>
        <taxon>Amphibia</taxon>
        <taxon>Batrachia</taxon>
        <taxon>Anura</taxon>
        <taxon>Pipoidea</taxon>
        <taxon>Pipidae</taxon>
        <taxon>Xenopodinae</taxon>
        <taxon>Xenopus</taxon>
        <taxon>Xenopus</taxon>
    </lineage>
</organism>
<evidence type="ECO:0000313" key="12">
    <source>
        <dbReference type="Proteomes" id="UP000186698"/>
    </source>
</evidence>
<dbReference type="CTD" id="733406"/>
<dbReference type="InterPro" id="IPR019734">
    <property type="entry name" value="TPR_rpt"/>
</dbReference>
<feature type="DNA-binding region" description="Fork-head" evidence="9">
    <location>
        <begin position="178"/>
        <end position="256"/>
    </location>
</feature>
<evidence type="ECO:0000256" key="1">
    <source>
        <dbReference type="ARBA" id="ARBA00006995"/>
    </source>
</evidence>
<name>A0A1L8FLF7_XENLA</name>
<keyword evidence="6 9" id="KW-0238">DNA-binding</keyword>
<dbReference type="Gene3D" id="1.10.10.10">
    <property type="entry name" value="Winged helix-like DNA-binding domain superfamily/Winged helix DNA-binding domain"/>
    <property type="match status" value="1"/>
</dbReference>
<protein>
    <recommendedName>
        <fullName evidence="2">Tetratricopeptide repeat protein 36</fullName>
    </recommendedName>
</protein>
<comment type="similarity">
    <text evidence="1">Belongs to the TTC36 family.</text>
</comment>
<dbReference type="PaxDb" id="8355-A0A1L8FLF7"/>
<dbReference type="SMART" id="SM00028">
    <property type="entry name" value="TPR"/>
    <property type="match status" value="3"/>
</dbReference>
<evidence type="ECO:0000256" key="10">
    <source>
        <dbReference type="SAM" id="MobiDB-lite"/>
    </source>
</evidence>
<evidence type="ECO:0000256" key="6">
    <source>
        <dbReference type="ARBA" id="ARBA00023125"/>
    </source>
</evidence>
<dbReference type="PANTHER" id="PTHR46789:SF2">
    <property type="entry name" value="FORKHEAD BOX PROTEIN R2"/>
    <property type="match status" value="1"/>
</dbReference>
<proteinExistence type="inferred from homology"/>
<evidence type="ECO:0000256" key="3">
    <source>
        <dbReference type="ARBA" id="ARBA00022737"/>
    </source>
</evidence>
<evidence type="ECO:0000256" key="8">
    <source>
        <dbReference type="ARBA" id="ARBA00023242"/>
    </source>
</evidence>
<dbReference type="OMA" id="FFWTAPD"/>
<evidence type="ECO:0000256" key="5">
    <source>
        <dbReference type="ARBA" id="ARBA00023015"/>
    </source>
</evidence>
<dbReference type="CDD" id="cd20036">
    <property type="entry name" value="FH_FOXR"/>
    <property type="match status" value="1"/>
</dbReference>
<dbReference type="OrthoDB" id="10070006at2759"/>
<dbReference type="PROSITE" id="PS50039">
    <property type="entry name" value="FORK_HEAD_3"/>
    <property type="match status" value="1"/>
</dbReference>
<dbReference type="InterPro" id="IPR011990">
    <property type="entry name" value="TPR-like_helical_dom_sf"/>
</dbReference>
<dbReference type="InterPro" id="IPR052328">
    <property type="entry name" value="FOX_transcription_regulators"/>
</dbReference>
<evidence type="ECO:0000259" key="11">
    <source>
        <dbReference type="PROSITE" id="PS50039"/>
    </source>
</evidence>
<dbReference type="GO" id="GO:1990837">
    <property type="term" value="F:sequence-specific double-stranded DNA binding"/>
    <property type="evidence" value="ECO:0000318"/>
    <property type="project" value="GO_Central"/>
</dbReference>
<keyword evidence="7" id="KW-0804">Transcription</keyword>
<dbReference type="GeneID" id="733406"/>
<keyword evidence="8 9" id="KW-0539">Nucleus</keyword>
<dbReference type="SUPFAM" id="SSF48452">
    <property type="entry name" value="TPR-like"/>
    <property type="match status" value="1"/>
</dbReference>
<evidence type="ECO:0000256" key="9">
    <source>
        <dbReference type="PROSITE-ProRule" id="PRU00089"/>
    </source>
</evidence>
<dbReference type="GO" id="GO:0003700">
    <property type="term" value="F:DNA-binding transcription factor activity"/>
    <property type="evidence" value="ECO:0007669"/>
    <property type="project" value="InterPro"/>
</dbReference>